<keyword evidence="1" id="KW-1133">Transmembrane helix</keyword>
<dbReference type="AlphaFoldDB" id="A0A1Y6KTX7"/>
<evidence type="ECO:0000313" key="3">
    <source>
        <dbReference type="Proteomes" id="UP000270981"/>
    </source>
</evidence>
<protein>
    <recommendedName>
        <fullName evidence="4">Transmembrane protein</fullName>
    </recommendedName>
</protein>
<keyword evidence="1" id="KW-0812">Transmembrane</keyword>
<accession>A0A1Y6KTX7</accession>
<feature type="transmembrane region" description="Helical" evidence="1">
    <location>
        <begin position="58"/>
        <end position="76"/>
    </location>
</feature>
<geneLocation type="mitochondrion" evidence="2"/>
<evidence type="ECO:0000256" key="1">
    <source>
        <dbReference type="SAM" id="Phobius"/>
    </source>
</evidence>
<dbReference type="EMBL" id="LN868207">
    <property type="protein sequence ID" value="SMY14786.1"/>
    <property type="molecule type" value="Genomic_DNA"/>
</dbReference>
<organism evidence="2 3">
    <name type="scientific">Enteromyxum leei</name>
    <name type="common">Intestinal myxosporean parasite</name>
    <dbReference type="NCBI Taxonomy" id="188704"/>
    <lineage>
        <taxon>Eukaryota</taxon>
        <taxon>Metazoa</taxon>
        <taxon>Cnidaria</taxon>
        <taxon>Myxozoa</taxon>
        <taxon>Myxosporea</taxon>
        <taxon>Bivalvulida</taxon>
        <taxon>Variisporina</taxon>
        <taxon>Enteromyxidae</taxon>
        <taxon>Enteromyxum</taxon>
    </lineage>
</organism>
<evidence type="ECO:0008006" key="4">
    <source>
        <dbReference type="Google" id="ProtNLM"/>
    </source>
</evidence>
<proteinExistence type="predicted"/>
<keyword evidence="2" id="KW-0496">Mitochondrion</keyword>
<reference evidence="2 3" key="1">
    <citation type="journal article" date="2017" name="Mol. Biol. Evol.">
        <title>The Multipartite Mitochondrial Genome of Enteromyxum leei (Myxozoa): Eight Fast-Evolving Megacircles.</title>
        <authorList>
            <person name="Yahalomi D."/>
            <person name="Haddas-Sasson M."/>
            <person name="Rubinstein N.D."/>
            <person name="Feldstein T."/>
            <person name="Diamant A."/>
            <person name="Huchon D."/>
        </authorList>
    </citation>
    <scope>NUCLEOTIDE SEQUENCE [LARGE SCALE GENOMIC DNA]</scope>
</reference>
<dbReference type="Proteomes" id="UP000270981">
    <property type="component" value="Mitochondrion 7"/>
</dbReference>
<name>A0A1Y6KTX7_ENTLE</name>
<feature type="transmembrane region" description="Helical" evidence="1">
    <location>
        <begin position="96"/>
        <end position="113"/>
    </location>
</feature>
<sequence>MLDLEVRLYYHKPIQWYPVVYLEGVVGSTNNEDWLGLFSSYAVYSGSTDYRSKTSRRVYYVVCVPFILSVRTVWMVSVELIDWEFTPVISLLTSRGYLIFQVVVSFITVWFFYRRAS</sequence>
<keyword evidence="1" id="KW-0472">Membrane</keyword>
<evidence type="ECO:0000313" key="2">
    <source>
        <dbReference type="EMBL" id="SMY14786.1"/>
    </source>
</evidence>